<accession>A0A6G7XG58</accession>
<dbReference type="PRINTS" id="PR00033">
    <property type="entry name" value="HTHASNC"/>
</dbReference>
<dbReference type="InterPro" id="IPR036390">
    <property type="entry name" value="WH_DNA-bd_sf"/>
</dbReference>
<dbReference type="InterPro" id="IPR011008">
    <property type="entry name" value="Dimeric_a/b-barrel"/>
</dbReference>
<dbReference type="GO" id="GO:0005829">
    <property type="term" value="C:cytosol"/>
    <property type="evidence" value="ECO:0007669"/>
    <property type="project" value="TreeGrafter"/>
</dbReference>
<evidence type="ECO:0000313" key="5">
    <source>
        <dbReference type="EMBL" id="QIK63545.1"/>
    </source>
</evidence>
<keyword evidence="3" id="KW-0804">Transcription</keyword>
<keyword evidence="2" id="KW-0238">DNA-binding</keyword>
<dbReference type="GO" id="GO:0043565">
    <property type="term" value="F:sequence-specific DNA binding"/>
    <property type="evidence" value="ECO:0007669"/>
    <property type="project" value="InterPro"/>
</dbReference>
<dbReference type="InterPro" id="IPR000485">
    <property type="entry name" value="AsnC-type_HTH_dom"/>
</dbReference>
<gene>
    <name evidence="5" type="ORF">G7068_10310</name>
</gene>
<dbReference type="Gene3D" id="1.10.10.10">
    <property type="entry name" value="Winged helix-like DNA-binding domain superfamily/Winged helix DNA-binding domain"/>
    <property type="match status" value="1"/>
</dbReference>
<sequence>MDLDEIDREILDVLAADARVSMTTLAEAVHVSRASAHARFRRLVDSGVIRGFTVQMNPVLAGKRTSAYVTISADQTEWQDLRDRLTGIPEVCHIALIGGEFDVIALVRARDNQDLRRVVLEEIQAIPAVRGTRTQLIFEDFDTAGV</sequence>
<dbReference type="SMART" id="SM00344">
    <property type="entry name" value="HTH_ASNC"/>
    <property type="match status" value="1"/>
</dbReference>
<dbReference type="PROSITE" id="PS50956">
    <property type="entry name" value="HTH_ASNC_2"/>
    <property type="match status" value="1"/>
</dbReference>
<dbReference type="Proteomes" id="UP000502677">
    <property type="component" value="Chromosome"/>
</dbReference>
<protein>
    <submittedName>
        <fullName evidence="5">Lrp/AsnC family transcriptional regulator</fullName>
    </submittedName>
</protein>
<keyword evidence="1" id="KW-0805">Transcription regulation</keyword>
<dbReference type="Pfam" id="PF01037">
    <property type="entry name" value="AsnC_trans_reg"/>
    <property type="match status" value="1"/>
</dbReference>
<dbReference type="PANTHER" id="PTHR30154:SF34">
    <property type="entry name" value="TRANSCRIPTIONAL REGULATOR AZLB"/>
    <property type="match status" value="1"/>
</dbReference>
<dbReference type="Gene3D" id="3.30.70.920">
    <property type="match status" value="1"/>
</dbReference>
<dbReference type="GO" id="GO:0043200">
    <property type="term" value="P:response to amino acid"/>
    <property type="evidence" value="ECO:0007669"/>
    <property type="project" value="TreeGrafter"/>
</dbReference>
<evidence type="ECO:0000256" key="2">
    <source>
        <dbReference type="ARBA" id="ARBA00023125"/>
    </source>
</evidence>
<evidence type="ECO:0000259" key="4">
    <source>
        <dbReference type="PROSITE" id="PS50956"/>
    </source>
</evidence>
<proteinExistence type="predicted"/>
<keyword evidence="6" id="KW-1185">Reference proteome</keyword>
<dbReference type="InterPro" id="IPR019888">
    <property type="entry name" value="Tscrpt_reg_AsnC-like"/>
</dbReference>
<dbReference type="InterPro" id="IPR036388">
    <property type="entry name" value="WH-like_DNA-bd_sf"/>
</dbReference>
<dbReference type="PANTHER" id="PTHR30154">
    <property type="entry name" value="LEUCINE-RESPONSIVE REGULATORY PROTEIN"/>
    <property type="match status" value="1"/>
</dbReference>
<dbReference type="SUPFAM" id="SSF54909">
    <property type="entry name" value="Dimeric alpha+beta barrel"/>
    <property type="match status" value="1"/>
</dbReference>
<dbReference type="KEGG" id="lvi:G7068_10310"/>
<evidence type="ECO:0000256" key="3">
    <source>
        <dbReference type="ARBA" id="ARBA00023163"/>
    </source>
</evidence>
<dbReference type="RefSeq" id="WP_166291768.1">
    <property type="nucleotide sequence ID" value="NZ_CP049863.1"/>
</dbReference>
<organism evidence="5 6">
    <name type="scientific">Leucobacter viscericola</name>
    <dbReference type="NCBI Taxonomy" id="2714935"/>
    <lineage>
        <taxon>Bacteria</taxon>
        <taxon>Bacillati</taxon>
        <taxon>Actinomycetota</taxon>
        <taxon>Actinomycetes</taxon>
        <taxon>Micrococcales</taxon>
        <taxon>Microbacteriaceae</taxon>
        <taxon>Leucobacter</taxon>
    </lineage>
</organism>
<evidence type="ECO:0000313" key="6">
    <source>
        <dbReference type="Proteomes" id="UP000502677"/>
    </source>
</evidence>
<dbReference type="SUPFAM" id="SSF46785">
    <property type="entry name" value="Winged helix' DNA-binding domain"/>
    <property type="match status" value="1"/>
</dbReference>
<evidence type="ECO:0000256" key="1">
    <source>
        <dbReference type="ARBA" id="ARBA00023015"/>
    </source>
</evidence>
<dbReference type="AlphaFoldDB" id="A0A6G7XG58"/>
<feature type="domain" description="HTH asnC-type" evidence="4">
    <location>
        <begin position="3"/>
        <end position="64"/>
    </location>
</feature>
<dbReference type="Pfam" id="PF13412">
    <property type="entry name" value="HTH_24"/>
    <property type="match status" value="1"/>
</dbReference>
<reference evidence="5 6" key="1">
    <citation type="submission" date="2020-03" db="EMBL/GenBank/DDBJ databases">
        <title>Leucobacter sp. nov., isolated from beetles.</title>
        <authorList>
            <person name="Hyun D.-W."/>
            <person name="Bae J.-W."/>
        </authorList>
    </citation>
    <scope>NUCLEOTIDE SEQUENCE [LARGE SCALE GENOMIC DNA]</scope>
    <source>
        <strain evidence="5 6">HDW9C</strain>
    </source>
</reference>
<dbReference type="InterPro" id="IPR019887">
    <property type="entry name" value="Tscrpt_reg_AsnC/Lrp_C"/>
</dbReference>
<name>A0A6G7XG58_9MICO</name>
<dbReference type="EMBL" id="CP049863">
    <property type="protein sequence ID" value="QIK63545.1"/>
    <property type="molecule type" value="Genomic_DNA"/>
</dbReference>